<proteinExistence type="predicted"/>
<dbReference type="EMBL" id="LCEB01000031">
    <property type="protein sequence ID" value="KKS64249.1"/>
    <property type="molecule type" value="Genomic_DNA"/>
</dbReference>
<reference evidence="1 2" key="1">
    <citation type="journal article" date="2015" name="Nature">
        <title>rRNA introns, odd ribosomes, and small enigmatic genomes across a large radiation of phyla.</title>
        <authorList>
            <person name="Brown C.T."/>
            <person name="Hug L.A."/>
            <person name="Thomas B.C."/>
            <person name="Sharon I."/>
            <person name="Castelle C.J."/>
            <person name="Singh A."/>
            <person name="Wilkins M.J."/>
            <person name="Williams K.H."/>
            <person name="Banfield J.F."/>
        </authorList>
    </citation>
    <scope>NUCLEOTIDE SEQUENCE [LARGE SCALE GENOMIC DNA]</scope>
</reference>
<evidence type="ECO:0000313" key="1">
    <source>
        <dbReference type="EMBL" id="KKS64249.1"/>
    </source>
</evidence>
<protein>
    <recommendedName>
        <fullName evidence="3">Ribbon-helix-helix protein CopG domain-containing protein</fullName>
    </recommendedName>
</protein>
<dbReference type="AlphaFoldDB" id="A0A0G1ATH0"/>
<accession>A0A0G1ATH0</accession>
<evidence type="ECO:0000313" key="2">
    <source>
        <dbReference type="Proteomes" id="UP000034135"/>
    </source>
</evidence>
<sequence length="74" mass="8061">MVRTQVYIPEDLYSQALVVAQIRGVSVSVVLREGLAKEVGRVKKSKKGGLFSNLAGALKNGPRNMSGRVNDIYK</sequence>
<evidence type="ECO:0008006" key="3">
    <source>
        <dbReference type="Google" id="ProtNLM"/>
    </source>
</evidence>
<gene>
    <name evidence="1" type="ORF">UV33_C0031G0003</name>
</gene>
<organism evidence="1 2">
    <name type="scientific">Candidatus Daviesbacteria bacterium GW2011_GWA1_42_6</name>
    <dbReference type="NCBI Taxonomy" id="1618420"/>
    <lineage>
        <taxon>Bacteria</taxon>
        <taxon>Candidatus Daviesiibacteriota</taxon>
    </lineage>
</organism>
<dbReference type="Proteomes" id="UP000034135">
    <property type="component" value="Unassembled WGS sequence"/>
</dbReference>
<comment type="caution">
    <text evidence="1">The sequence shown here is derived from an EMBL/GenBank/DDBJ whole genome shotgun (WGS) entry which is preliminary data.</text>
</comment>
<name>A0A0G1ATH0_9BACT</name>